<name>W3VQY2_MOEAP</name>
<dbReference type="OrthoDB" id="10637829at2759"/>
<dbReference type="HOGENOM" id="CLU_1161569_0_0_1"/>
<organism evidence="2 3">
    <name type="scientific">Moesziomyces aphidis</name>
    <name type="common">Pseudozyma aphidis</name>
    <dbReference type="NCBI Taxonomy" id="84754"/>
    <lineage>
        <taxon>Eukaryota</taxon>
        <taxon>Fungi</taxon>
        <taxon>Dikarya</taxon>
        <taxon>Basidiomycota</taxon>
        <taxon>Ustilaginomycotina</taxon>
        <taxon>Ustilaginomycetes</taxon>
        <taxon>Ustilaginales</taxon>
        <taxon>Ustilaginaceae</taxon>
        <taxon>Moesziomyces</taxon>
    </lineage>
</organism>
<accession>W3VQY2</accession>
<gene>
    <name evidence="2" type="ORF">PaG_02313</name>
</gene>
<feature type="region of interest" description="Disordered" evidence="1">
    <location>
        <begin position="113"/>
        <end position="132"/>
    </location>
</feature>
<dbReference type="Proteomes" id="UP000019462">
    <property type="component" value="Unassembled WGS sequence"/>
</dbReference>
<evidence type="ECO:0000313" key="2">
    <source>
        <dbReference type="EMBL" id="ETS63979.1"/>
    </source>
</evidence>
<dbReference type="EMBL" id="AWNI01000008">
    <property type="protein sequence ID" value="ETS63979.1"/>
    <property type="molecule type" value="Genomic_DNA"/>
</dbReference>
<protein>
    <submittedName>
        <fullName evidence="2">Uncharacterized protein</fullName>
    </submittedName>
</protein>
<comment type="caution">
    <text evidence="2">The sequence shown here is derived from an EMBL/GenBank/DDBJ whole genome shotgun (WGS) entry which is preliminary data.</text>
</comment>
<sequence>MTEFTISSIRAVVAREPSATPGAAPSASGVIDLTPVKEEVKPEPVDTLPPAGDVAMRGDADRRSVEIVNPRASVEAVEPARVARHAMSSLRIARARSRSRSVHPYVRPAPLVRAPTPAARPAPLMRTPTPAPRLPRLAGIQVEDEVTLVATNHAAMLRNAAATARQAVRDQRRERSTHRDTAMTRVSIEVANGSVISKTFLVPTGAVTAGKLEMVANHLQAAAERKLGGTRLPRAMPRN</sequence>
<evidence type="ECO:0000313" key="3">
    <source>
        <dbReference type="Proteomes" id="UP000019462"/>
    </source>
</evidence>
<reference evidence="2 3" key="1">
    <citation type="journal article" date="2014" name="Genome Announc.">
        <title>Genome sequence of the basidiomycetous fungus Pseudozyma aphidis DSM70725, an efficient producer of biosurfactant mannosylerythritol lipids.</title>
        <authorList>
            <person name="Lorenz S."/>
            <person name="Guenther M."/>
            <person name="Grumaz C."/>
            <person name="Rupp S."/>
            <person name="Zibek S."/>
            <person name="Sohn K."/>
        </authorList>
    </citation>
    <scope>NUCLEOTIDE SEQUENCE [LARGE SCALE GENOMIC DNA]</scope>
    <source>
        <strain evidence="3">ATCC 32657 / CBS 517.83 / DSM 70725 / JCM 10318 / NBRC 10182 / NRRL Y-7954 / St-0401</strain>
    </source>
</reference>
<keyword evidence="3" id="KW-1185">Reference proteome</keyword>
<evidence type="ECO:0000256" key="1">
    <source>
        <dbReference type="SAM" id="MobiDB-lite"/>
    </source>
</evidence>
<dbReference type="AlphaFoldDB" id="W3VQY2"/>
<proteinExistence type="predicted"/>